<keyword evidence="1" id="KW-0472">Membrane</keyword>
<dbReference type="EMBL" id="JACJRF010000018">
    <property type="protein sequence ID" value="MBD2344994.1"/>
    <property type="molecule type" value="Genomic_DNA"/>
</dbReference>
<organism evidence="2 3">
    <name type="scientific">Anabaena subtropica FACHB-260</name>
    <dbReference type="NCBI Taxonomy" id="2692884"/>
    <lineage>
        <taxon>Bacteria</taxon>
        <taxon>Bacillati</taxon>
        <taxon>Cyanobacteriota</taxon>
        <taxon>Cyanophyceae</taxon>
        <taxon>Nostocales</taxon>
        <taxon>Nostocaceae</taxon>
        <taxon>Anabaena</taxon>
    </lineage>
</organism>
<evidence type="ECO:0000313" key="2">
    <source>
        <dbReference type="EMBL" id="MBD2344994.1"/>
    </source>
</evidence>
<protein>
    <submittedName>
        <fullName evidence="2">Uncharacterized protein</fullName>
    </submittedName>
</protein>
<dbReference type="Proteomes" id="UP000607281">
    <property type="component" value="Unassembled WGS sequence"/>
</dbReference>
<accession>A0ABR8CPM4</accession>
<keyword evidence="1" id="KW-0812">Transmembrane</keyword>
<feature type="transmembrane region" description="Helical" evidence="1">
    <location>
        <begin position="152"/>
        <end position="173"/>
    </location>
</feature>
<gene>
    <name evidence="2" type="ORF">H6G18_12675</name>
</gene>
<proteinExistence type="predicted"/>
<keyword evidence="1" id="KW-1133">Transmembrane helix</keyword>
<name>A0ABR8CPM4_9NOST</name>
<evidence type="ECO:0000313" key="3">
    <source>
        <dbReference type="Proteomes" id="UP000607281"/>
    </source>
</evidence>
<dbReference type="RefSeq" id="WP_190407441.1">
    <property type="nucleotide sequence ID" value="NZ_JACJRF010000018.1"/>
</dbReference>
<comment type="caution">
    <text evidence="2">The sequence shown here is derived from an EMBL/GenBank/DDBJ whole genome shotgun (WGS) entry which is preliminary data.</text>
</comment>
<reference evidence="2 3" key="1">
    <citation type="journal article" date="2020" name="ISME J.">
        <title>Comparative genomics reveals insights into cyanobacterial evolution and habitat adaptation.</title>
        <authorList>
            <person name="Chen M.Y."/>
            <person name="Teng W.K."/>
            <person name="Zhao L."/>
            <person name="Hu C.X."/>
            <person name="Zhou Y.K."/>
            <person name="Han B.P."/>
            <person name="Song L.R."/>
            <person name="Shu W.S."/>
        </authorList>
    </citation>
    <scope>NUCLEOTIDE SEQUENCE [LARGE SCALE GENOMIC DNA]</scope>
    <source>
        <strain evidence="2 3">FACHB-260</strain>
    </source>
</reference>
<evidence type="ECO:0000256" key="1">
    <source>
        <dbReference type="SAM" id="Phobius"/>
    </source>
</evidence>
<keyword evidence="3" id="KW-1185">Reference proteome</keyword>
<sequence>MAIIKRTSLNTSLTTSEQLAQKNLEEQRMRDVRLLLQNLFESEAPTIKLILDCLYDVGSVNIINQKFRYRPLNRVIKSIARMSKPVFRIFAWRWFKNNCSQLAANWLYSQVAFEVSITRPPEIAVEVSEIQQPQQLQAENLSREVKYLRHQVRLLTGITIVALSALGLAVITFSRNTQEPLQTREQFQSTIYR</sequence>